<sequence>MIVGDLRLLVLIQVWGRRIFAATTRTSGLWQPAVMPAELREHAGRHYAIQFHYALPDDAWAVELSEAVPAPTA</sequence>
<proteinExistence type="predicted"/>
<name>A0A919C226_9ACTN</name>
<evidence type="ECO:0000313" key="1">
    <source>
        <dbReference type="EMBL" id="GHG43253.1"/>
    </source>
</evidence>
<dbReference type="RefSeq" id="WP_229899421.1">
    <property type="nucleotide sequence ID" value="NZ_BNBF01000004.1"/>
</dbReference>
<dbReference type="Proteomes" id="UP000619355">
    <property type="component" value="Unassembled WGS sequence"/>
</dbReference>
<dbReference type="EMBL" id="BNBF01000004">
    <property type="protein sequence ID" value="GHG43253.1"/>
    <property type="molecule type" value="Genomic_DNA"/>
</dbReference>
<reference evidence="2" key="1">
    <citation type="journal article" date="2019" name="Int. J. Syst. Evol. Microbiol.">
        <title>The Global Catalogue of Microorganisms (GCM) 10K type strain sequencing project: providing services to taxonomists for standard genome sequencing and annotation.</title>
        <authorList>
            <consortium name="The Broad Institute Genomics Platform"/>
            <consortium name="The Broad Institute Genome Sequencing Center for Infectious Disease"/>
            <person name="Wu L."/>
            <person name="Ma J."/>
        </authorList>
    </citation>
    <scope>NUCLEOTIDE SEQUENCE [LARGE SCALE GENOMIC DNA]</scope>
    <source>
        <strain evidence="2">JCM 4253</strain>
    </source>
</reference>
<evidence type="ECO:0000313" key="2">
    <source>
        <dbReference type="Proteomes" id="UP000619355"/>
    </source>
</evidence>
<organism evidence="1 2">
    <name type="scientific">Streptomyces capoamus</name>
    <dbReference type="NCBI Taxonomy" id="68183"/>
    <lineage>
        <taxon>Bacteria</taxon>
        <taxon>Bacillati</taxon>
        <taxon>Actinomycetota</taxon>
        <taxon>Actinomycetes</taxon>
        <taxon>Kitasatosporales</taxon>
        <taxon>Streptomycetaceae</taxon>
        <taxon>Streptomyces</taxon>
    </lineage>
</organism>
<protein>
    <submittedName>
        <fullName evidence="1">Uncharacterized protein</fullName>
    </submittedName>
</protein>
<gene>
    <name evidence="1" type="ORF">GCM10018980_20050</name>
</gene>
<dbReference type="AlphaFoldDB" id="A0A919C226"/>
<accession>A0A919C226</accession>
<comment type="caution">
    <text evidence="1">The sequence shown here is derived from an EMBL/GenBank/DDBJ whole genome shotgun (WGS) entry which is preliminary data.</text>
</comment>
<keyword evidence="2" id="KW-1185">Reference proteome</keyword>